<sequence length="415" mass="46412">MAASDRAIVEEKIVNEEYKIWKKNSPFLYDLIVTHALEWPTLTVQWLPDIVRPEGKPYNIHKLLLGTHTADGETNYLQVAEVQLPNDQATMDVDGVEVGGFSNLNECKIRIVQKIVHEGEVNRARYMPQDPFIIATKTVTGDVLVFDRSKFPLVPPADSICAPTAKLTGHEKEGYGMSWNPLKKGHLISAADGICLWDLNKVPKAAKKGSELAPVRTYNDGHTALVEDLSWHGLHDSIFASVGDDRKLLIWDTRKQSVVHIVDAHNAEINAVAFNPCSEFVLVTGSTDKTAALWDIRNIKHRLHTLEGHQEELQQVSWSPHNETVLATSSADRRVHVWDLSKIGEEQAPEDAEDGPPELLFVHGGHTNRIPDVSWNLNEPWVLCSVAEDNVCQVWQMSSNIYAMEGRDVPIGELE</sequence>
<evidence type="ECO:0000256" key="5">
    <source>
        <dbReference type="ARBA" id="ARBA00023242"/>
    </source>
</evidence>
<dbReference type="InterPro" id="IPR020472">
    <property type="entry name" value="WD40_PAC1"/>
</dbReference>
<dbReference type="InterPro" id="IPR001680">
    <property type="entry name" value="WD40_rpt"/>
</dbReference>
<evidence type="ECO:0000313" key="9">
    <source>
        <dbReference type="Proteomes" id="UP000070544"/>
    </source>
</evidence>
<dbReference type="PANTHER" id="PTHR22850">
    <property type="entry name" value="WD40 REPEAT FAMILY"/>
    <property type="match status" value="1"/>
</dbReference>
<dbReference type="PROSITE" id="PS50294">
    <property type="entry name" value="WD_REPEATS_REGION"/>
    <property type="match status" value="2"/>
</dbReference>
<dbReference type="InterPro" id="IPR015943">
    <property type="entry name" value="WD40/YVTN_repeat-like_dom_sf"/>
</dbReference>
<keyword evidence="2 6" id="KW-0853">WD repeat</keyword>
<dbReference type="EMBL" id="KQ965749">
    <property type="protein sequence ID" value="KXS16906.1"/>
    <property type="molecule type" value="Genomic_DNA"/>
</dbReference>
<dbReference type="GO" id="GO:0006325">
    <property type="term" value="P:chromatin organization"/>
    <property type="evidence" value="ECO:0007669"/>
    <property type="project" value="UniProtKB-KW"/>
</dbReference>
<evidence type="ECO:0000256" key="2">
    <source>
        <dbReference type="ARBA" id="ARBA00022574"/>
    </source>
</evidence>
<evidence type="ECO:0000313" key="8">
    <source>
        <dbReference type="EMBL" id="KXS16906.1"/>
    </source>
</evidence>
<dbReference type="InterPro" id="IPR019775">
    <property type="entry name" value="WD40_repeat_CS"/>
</dbReference>
<proteinExistence type="predicted"/>
<dbReference type="AlphaFoldDB" id="A0A139AJD0"/>
<feature type="domain" description="Histone-binding protein RBBP4-like N-terminal" evidence="7">
    <location>
        <begin position="16"/>
        <end position="86"/>
    </location>
</feature>
<name>A0A139AJD0_GONPJ</name>
<dbReference type="InterPro" id="IPR022052">
    <property type="entry name" value="Histone-bd_RBBP4-like_N"/>
</dbReference>
<dbReference type="PROSITE" id="PS00678">
    <property type="entry name" value="WD_REPEATS_1"/>
    <property type="match status" value="2"/>
</dbReference>
<keyword evidence="9" id="KW-1185">Reference proteome</keyword>
<evidence type="ECO:0000256" key="1">
    <source>
        <dbReference type="ARBA" id="ARBA00004123"/>
    </source>
</evidence>
<comment type="subcellular location">
    <subcellularLocation>
        <location evidence="1">Nucleus</location>
    </subcellularLocation>
</comment>
<protein>
    <submittedName>
        <fullName evidence="8">Retinoblastoma binding protein-like protein 4 variant</fullName>
    </submittedName>
</protein>
<feature type="repeat" description="WD" evidence="6">
    <location>
        <begin position="306"/>
        <end position="341"/>
    </location>
</feature>
<evidence type="ECO:0000259" key="7">
    <source>
        <dbReference type="Pfam" id="PF12265"/>
    </source>
</evidence>
<dbReference type="InterPro" id="IPR036322">
    <property type="entry name" value="WD40_repeat_dom_sf"/>
</dbReference>
<dbReference type="Gene3D" id="2.130.10.10">
    <property type="entry name" value="YVTN repeat-like/Quinoprotein amine dehydrogenase"/>
    <property type="match status" value="1"/>
</dbReference>
<dbReference type="SUPFAM" id="SSF50978">
    <property type="entry name" value="WD40 repeat-like"/>
    <property type="match status" value="1"/>
</dbReference>
<evidence type="ECO:0000256" key="6">
    <source>
        <dbReference type="PROSITE-ProRule" id="PRU00221"/>
    </source>
</evidence>
<feature type="repeat" description="WD" evidence="6">
    <location>
        <begin position="262"/>
        <end position="298"/>
    </location>
</feature>
<accession>A0A139AJD0</accession>
<dbReference type="InterPro" id="IPR050459">
    <property type="entry name" value="WD_repeat_RBAP46/RBAP48/MSI1"/>
</dbReference>
<gene>
    <name evidence="8" type="ORF">M427DRAFT_30742</name>
</gene>
<dbReference type="PROSITE" id="PS50082">
    <property type="entry name" value="WD_REPEATS_2"/>
    <property type="match status" value="3"/>
</dbReference>
<organism evidence="8 9">
    <name type="scientific">Gonapodya prolifera (strain JEL478)</name>
    <name type="common">Monoblepharis prolifera</name>
    <dbReference type="NCBI Taxonomy" id="1344416"/>
    <lineage>
        <taxon>Eukaryota</taxon>
        <taxon>Fungi</taxon>
        <taxon>Fungi incertae sedis</taxon>
        <taxon>Chytridiomycota</taxon>
        <taxon>Chytridiomycota incertae sedis</taxon>
        <taxon>Monoblepharidomycetes</taxon>
        <taxon>Monoblepharidales</taxon>
        <taxon>Gonapodyaceae</taxon>
        <taxon>Gonapodya</taxon>
    </lineage>
</organism>
<dbReference type="STRING" id="1344416.A0A139AJD0"/>
<dbReference type="Proteomes" id="UP000070544">
    <property type="component" value="Unassembled WGS sequence"/>
</dbReference>
<dbReference type="PRINTS" id="PR00320">
    <property type="entry name" value="GPROTEINBRPT"/>
</dbReference>
<keyword evidence="5" id="KW-0539">Nucleus</keyword>
<dbReference type="OMA" id="PHEEGCL"/>
<evidence type="ECO:0000256" key="3">
    <source>
        <dbReference type="ARBA" id="ARBA00022737"/>
    </source>
</evidence>
<dbReference type="Pfam" id="PF12265">
    <property type="entry name" value="CAF1C_H4-bd"/>
    <property type="match status" value="1"/>
</dbReference>
<keyword evidence="4" id="KW-0156">Chromatin regulator</keyword>
<dbReference type="GO" id="GO:0005634">
    <property type="term" value="C:nucleus"/>
    <property type="evidence" value="ECO:0007669"/>
    <property type="project" value="UniProtKB-SubCell"/>
</dbReference>
<dbReference type="SMART" id="SM00320">
    <property type="entry name" value="WD40"/>
    <property type="match status" value="6"/>
</dbReference>
<feature type="repeat" description="WD" evidence="6">
    <location>
        <begin position="219"/>
        <end position="261"/>
    </location>
</feature>
<evidence type="ECO:0000256" key="4">
    <source>
        <dbReference type="ARBA" id="ARBA00022853"/>
    </source>
</evidence>
<keyword evidence="3" id="KW-0677">Repeat</keyword>
<dbReference type="Pfam" id="PF00400">
    <property type="entry name" value="WD40"/>
    <property type="match status" value="4"/>
</dbReference>
<reference evidence="8 9" key="1">
    <citation type="journal article" date="2015" name="Genome Biol. Evol.">
        <title>Phylogenomic analyses indicate that early fungi evolved digesting cell walls of algal ancestors of land plants.</title>
        <authorList>
            <person name="Chang Y."/>
            <person name="Wang S."/>
            <person name="Sekimoto S."/>
            <person name="Aerts A.L."/>
            <person name="Choi C."/>
            <person name="Clum A."/>
            <person name="LaButti K.M."/>
            <person name="Lindquist E.A."/>
            <person name="Yee Ngan C."/>
            <person name="Ohm R.A."/>
            <person name="Salamov A.A."/>
            <person name="Grigoriev I.V."/>
            <person name="Spatafora J.W."/>
            <person name="Berbee M.L."/>
        </authorList>
    </citation>
    <scope>NUCLEOTIDE SEQUENCE [LARGE SCALE GENOMIC DNA]</scope>
    <source>
        <strain evidence="8 9">JEL478</strain>
    </source>
</reference>
<dbReference type="OrthoDB" id="427795at2759"/>